<dbReference type="PANTHER" id="PTHR48079:SF6">
    <property type="entry name" value="NAD(P)-BINDING DOMAIN-CONTAINING PROTEIN-RELATED"/>
    <property type="match status" value="1"/>
</dbReference>
<gene>
    <name evidence="3" type="ORF">GQF42_42905</name>
</gene>
<dbReference type="Proteomes" id="UP000436138">
    <property type="component" value="Chromosome"/>
</dbReference>
<evidence type="ECO:0000313" key="4">
    <source>
        <dbReference type="Proteomes" id="UP000436138"/>
    </source>
</evidence>
<reference evidence="3 4" key="1">
    <citation type="submission" date="2019-12" db="EMBL/GenBank/DDBJ databases">
        <title>Streptomyces sp. strain T44 isolated from rhizosphere soil of Broussonetia papyrifera.</title>
        <authorList>
            <person name="Mo P."/>
        </authorList>
    </citation>
    <scope>NUCLEOTIDE SEQUENCE [LARGE SCALE GENOMIC DNA]</scope>
    <source>
        <strain evidence="3 4">T44</strain>
    </source>
</reference>
<proteinExistence type="predicted"/>
<dbReference type="KEGG" id="sbro:GQF42_42905"/>
<dbReference type="GO" id="GO:0005737">
    <property type="term" value="C:cytoplasm"/>
    <property type="evidence" value="ECO:0007669"/>
    <property type="project" value="TreeGrafter"/>
</dbReference>
<dbReference type="InterPro" id="IPR001509">
    <property type="entry name" value="Epimerase_deHydtase"/>
</dbReference>
<protein>
    <submittedName>
        <fullName evidence="3">NAD-dependent epimerase/dehydratase family protein</fullName>
    </submittedName>
</protein>
<dbReference type="InterPro" id="IPR051783">
    <property type="entry name" value="NAD(P)-dependent_oxidoreduct"/>
</dbReference>
<dbReference type="EMBL" id="CP047020">
    <property type="protein sequence ID" value="QHA09076.1"/>
    <property type="molecule type" value="Genomic_DNA"/>
</dbReference>
<keyword evidence="4" id="KW-1185">Reference proteome</keyword>
<feature type="region of interest" description="Disordered" evidence="1">
    <location>
        <begin position="1"/>
        <end position="22"/>
    </location>
</feature>
<dbReference type="Pfam" id="PF01370">
    <property type="entry name" value="Epimerase"/>
    <property type="match status" value="1"/>
</dbReference>
<organism evidence="3 4">
    <name type="scientific">Streptomyces broussonetiae</name>
    <dbReference type="NCBI Taxonomy" id="2686304"/>
    <lineage>
        <taxon>Bacteria</taxon>
        <taxon>Bacillati</taxon>
        <taxon>Actinomycetota</taxon>
        <taxon>Actinomycetes</taxon>
        <taxon>Kitasatosporales</taxon>
        <taxon>Streptomycetaceae</taxon>
        <taxon>Streptomyces</taxon>
    </lineage>
</organism>
<feature type="domain" description="NAD-dependent epimerase/dehydratase" evidence="2">
    <location>
        <begin position="32"/>
        <end position="255"/>
    </location>
</feature>
<evidence type="ECO:0000259" key="2">
    <source>
        <dbReference type="Pfam" id="PF01370"/>
    </source>
</evidence>
<dbReference type="SUPFAM" id="SSF51735">
    <property type="entry name" value="NAD(P)-binding Rossmann-fold domains"/>
    <property type="match status" value="1"/>
</dbReference>
<sequence>MSAYGRGRGLNNHSISAPRGQARLMTPPGMRVVVVGATGNLGTSVVQTLRAEPLIDSILGLARRLPQWSPAKTEWASADVAEDSTDLAGHFAGADAVIHLAWLFQPTHHPVTTWRTNVQGSIRVFDAAAAADVPALIYASFVGAYSPGPKDRAVDEFWPTDGWPESPLCQEKAYVERVLDAFELQHPGVRVVRMRPGFMFKREAACEQHRLFRGPLVPKHLTHPERMPAIPNIPGMRYQALHTDDAAEAFYQATVRTVHGAFNLAAEPVVDAAMLAKMFDARAVPVPGRPVRAVVSAAWRAHLLRTPPSLFDAVLHFPIMDTTRAQHELDWTPRYTVQEALQEWLNGLHEDAGLPTPPLAGEPGLRR</sequence>
<evidence type="ECO:0000313" key="3">
    <source>
        <dbReference type="EMBL" id="QHA09076.1"/>
    </source>
</evidence>
<dbReference type="Gene3D" id="3.40.50.720">
    <property type="entry name" value="NAD(P)-binding Rossmann-like Domain"/>
    <property type="match status" value="1"/>
</dbReference>
<name>A0A6I6NLM9_9ACTN</name>
<evidence type="ECO:0000256" key="1">
    <source>
        <dbReference type="SAM" id="MobiDB-lite"/>
    </source>
</evidence>
<dbReference type="PANTHER" id="PTHR48079">
    <property type="entry name" value="PROTEIN YEEZ"/>
    <property type="match status" value="1"/>
</dbReference>
<dbReference type="AlphaFoldDB" id="A0A6I6NLM9"/>
<accession>A0A6I6NLM9</accession>
<dbReference type="InterPro" id="IPR036291">
    <property type="entry name" value="NAD(P)-bd_dom_sf"/>
</dbReference>
<dbReference type="GO" id="GO:0004029">
    <property type="term" value="F:aldehyde dehydrogenase (NAD+) activity"/>
    <property type="evidence" value="ECO:0007669"/>
    <property type="project" value="TreeGrafter"/>
</dbReference>